<dbReference type="Proteomes" id="UP000256977">
    <property type="component" value="Unassembled WGS sequence"/>
</dbReference>
<dbReference type="SUPFAM" id="SSF55874">
    <property type="entry name" value="ATPase domain of HSP90 chaperone/DNA topoisomerase II/histidine kinase"/>
    <property type="match status" value="1"/>
</dbReference>
<keyword evidence="2" id="KW-1003">Cell membrane</keyword>
<name>A0A3D9I038_9BACL</name>
<comment type="subcellular location">
    <subcellularLocation>
        <location evidence="1">Cell membrane</location>
        <topology evidence="1">Multi-pass membrane protein</topology>
    </subcellularLocation>
</comment>
<feature type="domain" description="HAMP" evidence="8">
    <location>
        <begin position="355"/>
        <end position="407"/>
    </location>
</feature>
<reference evidence="9 10" key="1">
    <citation type="submission" date="2018-07" db="EMBL/GenBank/DDBJ databases">
        <title>Genomic Encyclopedia of Type Strains, Phase III (KMG-III): the genomes of soil and plant-associated and newly described type strains.</title>
        <authorList>
            <person name="Whitman W."/>
        </authorList>
    </citation>
    <scope>NUCLEOTIDE SEQUENCE [LARGE SCALE GENOMIC DNA]</scope>
    <source>
        <strain evidence="9 10">CECT 7287</strain>
    </source>
</reference>
<evidence type="ECO:0000256" key="3">
    <source>
        <dbReference type="ARBA" id="ARBA00022553"/>
    </source>
</evidence>
<sequence length="634" mass="72060">MGNPPPDAQPRIRKGDLCLCGAARPSYNGGKGFKADSECPRRREVWLIRLKFGDMPLKRKLFLCIALLIVVPLLLAGFYLNNQFTRLTLNKSSDIALQTLKQTRQNFDSLIADTNDLTLRMMSNEQIQKFLKDDYNKELDYDQYYREIIAWLNDLIGSKAYYDTIGIVAGGERVVFQMGTLDSVVDAEHARTASELKGKLYWASDGNRLYAYRRIMDFNKYDRELGIIKLNVSEEAVHRFYEGINSYEGSRIDLLDASGKVLSSSAKTAIDGTYEHYEEIRAEIASGEEGFFGKTVGSEKNIVLYYRIAGPDWVLVQTIPESSFTLLKTTLNTVLLIAIGLCVLFGFLFSLVQHRYWIKPLGRLRTEMAKLRTGNFNIALEGASKDEIGEIHQGFIRMAGQLKQTIDDVYVSRIRRREAELTALQAQINPHFLYNTLDSIHWLAMKHQNYDVSEQIEALSEIFKHVLSKGQPVVTIERELEFLESYMLIQQAKYGQRIKLRVDVDPELLSCEVPKLILQPLVENAILHGLEEKLEGGTIEVGVRQVGERIRLVVSDDGLGTDEERINRMLNEEDERQEVFALGNIDERIKLQYGREFGLSFSSKIGEGTVVEVLVPAAGRTNKEERRNEAADRG</sequence>
<evidence type="ECO:0000256" key="5">
    <source>
        <dbReference type="ARBA" id="ARBA00022777"/>
    </source>
</evidence>
<dbReference type="Gene3D" id="3.30.565.10">
    <property type="entry name" value="Histidine kinase-like ATPase, C-terminal domain"/>
    <property type="match status" value="1"/>
</dbReference>
<keyword evidence="3" id="KW-0597">Phosphoprotein</keyword>
<dbReference type="InterPro" id="IPR003660">
    <property type="entry name" value="HAMP_dom"/>
</dbReference>
<dbReference type="CDD" id="cd18774">
    <property type="entry name" value="PDC2_HK_sensor"/>
    <property type="match status" value="1"/>
</dbReference>
<dbReference type="Gene3D" id="3.30.450.20">
    <property type="entry name" value="PAS domain"/>
    <property type="match status" value="1"/>
</dbReference>
<feature type="transmembrane region" description="Helical" evidence="7">
    <location>
        <begin position="61"/>
        <end position="80"/>
    </location>
</feature>
<dbReference type="InterPro" id="IPR003594">
    <property type="entry name" value="HATPase_dom"/>
</dbReference>
<keyword evidence="6 7" id="KW-0472">Membrane</keyword>
<dbReference type="AlphaFoldDB" id="A0A3D9I038"/>
<organism evidence="9 10">
    <name type="scientific">Cohnella phaseoli</name>
    <dbReference type="NCBI Taxonomy" id="456490"/>
    <lineage>
        <taxon>Bacteria</taxon>
        <taxon>Bacillati</taxon>
        <taxon>Bacillota</taxon>
        <taxon>Bacilli</taxon>
        <taxon>Bacillales</taxon>
        <taxon>Paenibacillaceae</taxon>
        <taxon>Cohnella</taxon>
    </lineage>
</organism>
<evidence type="ECO:0000259" key="8">
    <source>
        <dbReference type="PROSITE" id="PS50885"/>
    </source>
</evidence>
<dbReference type="GO" id="GO:0005886">
    <property type="term" value="C:plasma membrane"/>
    <property type="evidence" value="ECO:0007669"/>
    <property type="project" value="UniProtKB-SubCell"/>
</dbReference>
<evidence type="ECO:0000256" key="7">
    <source>
        <dbReference type="SAM" id="Phobius"/>
    </source>
</evidence>
<keyword evidence="7" id="KW-0812">Transmembrane</keyword>
<dbReference type="Pfam" id="PF06580">
    <property type="entry name" value="His_kinase"/>
    <property type="match status" value="1"/>
</dbReference>
<evidence type="ECO:0000313" key="9">
    <source>
        <dbReference type="EMBL" id="RED55020.1"/>
    </source>
</evidence>
<dbReference type="Pfam" id="PF00672">
    <property type="entry name" value="HAMP"/>
    <property type="match status" value="1"/>
</dbReference>
<dbReference type="Pfam" id="PF02518">
    <property type="entry name" value="HATPase_c"/>
    <property type="match status" value="1"/>
</dbReference>
<accession>A0A3D9I038</accession>
<dbReference type="InterPro" id="IPR010559">
    <property type="entry name" value="Sig_transdc_His_kin_internal"/>
</dbReference>
<evidence type="ECO:0000256" key="4">
    <source>
        <dbReference type="ARBA" id="ARBA00022679"/>
    </source>
</evidence>
<proteinExistence type="predicted"/>
<evidence type="ECO:0000256" key="6">
    <source>
        <dbReference type="ARBA" id="ARBA00023136"/>
    </source>
</evidence>
<keyword evidence="10" id="KW-1185">Reference proteome</keyword>
<keyword evidence="4" id="KW-0808">Transferase</keyword>
<dbReference type="SUPFAM" id="SSF158472">
    <property type="entry name" value="HAMP domain-like"/>
    <property type="match status" value="1"/>
</dbReference>
<evidence type="ECO:0000313" key="10">
    <source>
        <dbReference type="Proteomes" id="UP000256977"/>
    </source>
</evidence>
<dbReference type="OrthoDB" id="9776552at2"/>
<comment type="caution">
    <text evidence="9">The sequence shown here is derived from an EMBL/GenBank/DDBJ whole genome shotgun (WGS) entry which is preliminary data.</text>
</comment>
<feature type="transmembrane region" description="Helical" evidence="7">
    <location>
        <begin position="331"/>
        <end position="352"/>
    </location>
</feature>
<dbReference type="SMART" id="SM00304">
    <property type="entry name" value="HAMP"/>
    <property type="match status" value="1"/>
</dbReference>
<dbReference type="PANTHER" id="PTHR34220">
    <property type="entry name" value="SENSOR HISTIDINE KINASE YPDA"/>
    <property type="match status" value="1"/>
</dbReference>
<dbReference type="InterPro" id="IPR036890">
    <property type="entry name" value="HATPase_C_sf"/>
</dbReference>
<dbReference type="CDD" id="cd06225">
    <property type="entry name" value="HAMP"/>
    <property type="match status" value="1"/>
</dbReference>
<dbReference type="PANTHER" id="PTHR34220:SF7">
    <property type="entry name" value="SENSOR HISTIDINE KINASE YPDA"/>
    <property type="match status" value="1"/>
</dbReference>
<protein>
    <submittedName>
        <fullName evidence="9">Two-component system sensor histidine kinase YesM</fullName>
    </submittedName>
</protein>
<keyword evidence="5 9" id="KW-0418">Kinase</keyword>
<evidence type="ECO:0000256" key="1">
    <source>
        <dbReference type="ARBA" id="ARBA00004651"/>
    </source>
</evidence>
<dbReference type="EMBL" id="QRDZ01000045">
    <property type="protein sequence ID" value="RED55020.1"/>
    <property type="molecule type" value="Genomic_DNA"/>
</dbReference>
<gene>
    <name evidence="9" type="ORF">DFP98_14528</name>
</gene>
<evidence type="ECO:0000256" key="2">
    <source>
        <dbReference type="ARBA" id="ARBA00022475"/>
    </source>
</evidence>
<dbReference type="PROSITE" id="PS50885">
    <property type="entry name" value="HAMP"/>
    <property type="match status" value="1"/>
</dbReference>
<dbReference type="Gene3D" id="6.10.340.10">
    <property type="match status" value="1"/>
</dbReference>
<keyword evidence="7" id="KW-1133">Transmembrane helix</keyword>
<dbReference type="GO" id="GO:0000155">
    <property type="term" value="F:phosphorelay sensor kinase activity"/>
    <property type="evidence" value="ECO:0007669"/>
    <property type="project" value="InterPro"/>
</dbReference>
<dbReference type="InterPro" id="IPR050640">
    <property type="entry name" value="Bact_2-comp_sensor_kinase"/>
</dbReference>